<dbReference type="InterPro" id="IPR004995">
    <property type="entry name" value="Spore_Ger"/>
</dbReference>
<dbReference type="Pfam" id="PF03323">
    <property type="entry name" value="GerA"/>
    <property type="match status" value="1"/>
</dbReference>
<evidence type="ECO:0000313" key="9">
    <source>
        <dbReference type="EMBL" id="OUM89822.1"/>
    </source>
</evidence>
<feature type="transmembrane region" description="Helical" evidence="8">
    <location>
        <begin position="360"/>
        <end position="382"/>
    </location>
</feature>
<evidence type="ECO:0000256" key="1">
    <source>
        <dbReference type="ARBA" id="ARBA00004141"/>
    </source>
</evidence>
<accession>A0A1Y3PR27</accession>
<comment type="subcellular location">
    <subcellularLocation>
        <location evidence="6">Cell membrane</location>
    </subcellularLocation>
    <subcellularLocation>
        <location evidence="1">Membrane</location>
        <topology evidence="1">Multi-pass membrane protein</topology>
    </subcellularLocation>
</comment>
<feature type="compositionally biased region" description="Basic and acidic residues" evidence="7">
    <location>
        <begin position="10"/>
        <end position="28"/>
    </location>
</feature>
<evidence type="ECO:0000256" key="7">
    <source>
        <dbReference type="SAM" id="MobiDB-lite"/>
    </source>
</evidence>
<evidence type="ECO:0000256" key="4">
    <source>
        <dbReference type="ARBA" id="ARBA00022989"/>
    </source>
</evidence>
<evidence type="ECO:0000256" key="2">
    <source>
        <dbReference type="ARBA" id="ARBA00005278"/>
    </source>
</evidence>
<feature type="transmembrane region" description="Helical" evidence="8">
    <location>
        <begin position="425"/>
        <end position="449"/>
    </location>
</feature>
<feature type="transmembrane region" description="Helical" evidence="8">
    <location>
        <begin position="456"/>
        <end position="479"/>
    </location>
</feature>
<dbReference type="PIRSF" id="PIRSF005690">
    <property type="entry name" value="GerBA"/>
    <property type="match status" value="1"/>
</dbReference>
<dbReference type="InterPro" id="IPR050768">
    <property type="entry name" value="UPF0353/GerABKA_families"/>
</dbReference>
<comment type="caution">
    <text evidence="9">The sequence shown here is derived from an EMBL/GenBank/DDBJ whole genome shotgun (WGS) entry which is preliminary data.</text>
</comment>
<dbReference type="GO" id="GO:0009847">
    <property type="term" value="P:spore germination"/>
    <property type="evidence" value="ECO:0007669"/>
    <property type="project" value="UniProtKB-UniRule"/>
</dbReference>
<dbReference type="Proteomes" id="UP000196475">
    <property type="component" value="Unassembled WGS sequence"/>
</dbReference>
<feature type="transmembrane region" description="Helical" evidence="8">
    <location>
        <begin position="394"/>
        <end position="413"/>
    </location>
</feature>
<evidence type="ECO:0000256" key="6">
    <source>
        <dbReference type="PIRNR" id="PIRNR005690"/>
    </source>
</evidence>
<dbReference type="EMBL" id="LZRT01000033">
    <property type="protein sequence ID" value="OUM89822.1"/>
    <property type="molecule type" value="Genomic_DNA"/>
</dbReference>
<evidence type="ECO:0000256" key="3">
    <source>
        <dbReference type="ARBA" id="ARBA00022692"/>
    </source>
</evidence>
<evidence type="ECO:0000313" key="10">
    <source>
        <dbReference type="Proteomes" id="UP000196475"/>
    </source>
</evidence>
<sequence>MVRKVRHPVKISDLKKKKKEEQAKQAEKKTEALKEMKLSGKLADNIDTIRQILGDSDDLVIRNIILAGNPEKKAAIVFIDGLVNAMLIDGYILKSLMFHTRQPTDEKSDESTPPPLIDQLIRSGLTINEVGQANDFQQITRSLLSGDTILLVDGEEMALFMNTKGWERRAVQEPNTESVVRGPRDGFTETMRVNTALIRLRLKDPDLRVKNMTVGKRTNTDIAIIYIDGIVDPKVLEAVVNRIQSIDIDGALESGYLEQLIEDNHWSPFPQIQNTERPDKAVANLLEGKVVIVTDGTPFVLIAPAVFSQFYHSPEDYYERFGIGTFIRFIRLISMAMALLLPSLYIAFTSFHPEMIPSKLAIAMMAGRATVPFPALVEALLMEIAVEILREASVRLPGPIGPTIGIVGALIIGESAVSAGIISPILVIIVGLTTVGSFASPSYSAAIALRMLRFPMMLAAGTFGLLGIMLFLIVIIIHISSLKSFGVPYMAPISPSRTSDLKDALIRAPLFWMRSRPKIMRPRDDKRVG</sequence>
<evidence type="ECO:0000256" key="8">
    <source>
        <dbReference type="SAM" id="Phobius"/>
    </source>
</evidence>
<dbReference type="PANTHER" id="PTHR22550">
    <property type="entry name" value="SPORE GERMINATION PROTEIN"/>
    <property type="match status" value="1"/>
</dbReference>
<dbReference type="PANTHER" id="PTHR22550:SF5">
    <property type="entry name" value="LEUCINE ZIPPER PROTEIN 4"/>
    <property type="match status" value="1"/>
</dbReference>
<comment type="similarity">
    <text evidence="2 6">Belongs to the GerABKA family.</text>
</comment>
<name>A0A1Y3PR27_9BACI</name>
<proteinExistence type="inferred from homology"/>
<keyword evidence="4 8" id="KW-1133">Transmembrane helix</keyword>
<keyword evidence="5 6" id="KW-0472">Membrane</keyword>
<organism evidence="9 10">
    <name type="scientific">Bacillus thermozeamaize</name>
    <dbReference type="NCBI Taxonomy" id="230954"/>
    <lineage>
        <taxon>Bacteria</taxon>
        <taxon>Bacillati</taxon>
        <taxon>Bacillota</taxon>
        <taxon>Bacilli</taxon>
        <taxon>Bacillales</taxon>
        <taxon>Bacillaceae</taxon>
        <taxon>Bacillus</taxon>
    </lineage>
</organism>
<reference evidence="10" key="1">
    <citation type="submission" date="2016-06" db="EMBL/GenBank/DDBJ databases">
        <authorList>
            <person name="Nascimento L."/>
            <person name="Pereira R.V."/>
            <person name="Martins L.F."/>
            <person name="Quaggio R.B."/>
            <person name="Silva A.M."/>
            <person name="Setubal J.C."/>
        </authorList>
    </citation>
    <scope>NUCLEOTIDE SEQUENCE [LARGE SCALE GENOMIC DNA]</scope>
</reference>
<dbReference type="AlphaFoldDB" id="A0A1Y3PR27"/>
<feature type="transmembrane region" description="Helical" evidence="8">
    <location>
        <begin position="329"/>
        <end position="348"/>
    </location>
</feature>
<dbReference type="GO" id="GO:0005886">
    <property type="term" value="C:plasma membrane"/>
    <property type="evidence" value="ECO:0007669"/>
    <property type="project" value="UniProtKB-SubCell"/>
</dbReference>
<gene>
    <name evidence="9" type="ORF">BAA01_12290</name>
</gene>
<protein>
    <submittedName>
        <fullName evidence="9">Spore gernimation protein</fullName>
    </submittedName>
</protein>
<evidence type="ECO:0000256" key="5">
    <source>
        <dbReference type="ARBA" id="ARBA00023136"/>
    </source>
</evidence>
<feature type="region of interest" description="Disordered" evidence="7">
    <location>
        <begin position="1"/>
        <end position="28"/>
    </location>
</feature>
<keyword evidence="3 8" id="KW-0812">Transmembrane</keyword>